<evidence type="ECO:0000313" key="2">
    <source>
        <dbReference type="EMBL" id="MCQ4164557.1"/>
    </source>
</evidence>
<organism evidence="2 3">
    <name type="scientific">Tahibacter harae</name>
    <dbReference type="NCBI Taxonomy" id="2963937"/>
    <lineage>
        <taxon>Bacteria</taxon>
        <taxon>Pseudomonadati</taxon>
        <taxon>Pseudomonadota</taxon>
        <taxon>Gammaproteobacteria</taxon>
        <taxon>Lysobacterales</taxon>
        <taxon>Rhodanobacteraceae</taxon>
        <taxon>Tahibacter</taxon>
    </lineage>
</organism>
<reference evidence="2" key="1">
    <citation type="submission" date="2022-07" db="EMBL/GenBank/DDBJ databases">
        <title>Tahibacter sp., a new gammaproteobacterium isolated from the silt sample collected at pig farm.</title>
        <authorList>
            <person name="Chen H."/>
        </authorList>
    </citation>
    <scope>NUCLEOTIDE SEQUENCE</scope>
    <source>
        <strain evidence="2">P2K</strain>
    </source>
</reference>
<gene>
    <name evidence="2" type="ORF">NM961_07520</name>
</gene>
<evidence type="ECO:0000256" key="1">
    <source>
        <dbReference type="SAM" id="Phobius"/>
    </source>
</evidence>
<dbReference type="RefSeq" id="WP_255913358.1">
    <property type="nucleotide sequence ID" value="NZ_JANFQO010000005.1"/>
</dbReference>
<protein>
    <submittedName>
        <fullName evidence="2">DUF4386 domain-containing protein</fullName>
    </submittedName>
</protein>
<feature type="transmembrane region" description="Helical" evidence="1">
    <location>
        <begin position="139"/>
        <end position="160"/>
    </location>
</feature>
<name>A0ABT1QQK1_9GAMM</name>
<keyword evidence="1" id="KW-0812">Transmembrane</keyword>
<dbReference type="InterPro" id="IPR025495">
    <property type="entry name" value="DUF4386"/>
</dbReference>
<dbReference type="Proteomes" id="UP001165498">
    <property type="component" value="Unassembled WGS sequence"/>
</dbReference>
<feature type="transmembrane region" description="Helical" evidence="1">
    <location>
        <begin position="84"/>
        <end position="107"/>
    </location>
</feature>
<dbReference type="Pfam" id="PF14329">
    <property type="entry name" value="DUF4386"/>
    <property type="match status" value="1"/>
</dbReference>
<feature type="transmembrane region" description="Helical" evidence="1">
    <location>
        <begin position="167"/>
        <end position="187"/>
    </location>
</feature>
<evidence type="ECO:0000313" key="3">
    <source>
        <dbReference type="Proteomes" id="UP001165498"/>
    </source>
</evidence>
<sequence>MENPGNLGRWLGAGLLATFVMGIYSNFALQPQLFGGEGLLVNAAAHPRQIGLITVLGMATSLISVWLAALLLRSLGRARPLLATAYFALVVAGLAVSAVEYATLIAFRTLGEHYQTAGPEPASLYLALKKLLGGLRNGIHFLDVSLGGLSMLLFFCLLRLERLLPAALGWAGIVATGTQILAVAPALFGGSVIYPLLAPLALVYLAAILWLVWRGFPAGALRDGAALGAATR</sequence>
<comment type="caution">
    <text evidence="2">The sequence shown here is derived from an EMBL/GenBank/DDBJ whole genome shotgun (WGS) entry which is preliminary data.</text>
</comment>
<keyword evidence="1" id="KW-1133">Transmembrane helix</keyword>
<feature type="transmembrane region" description="Helical" evidence="1">
    <location>
        <begin position="193"/>
        <end position="213"/>
    </location>
</feature>
<proteinExistence type="predicted"/>
<keyword evidence="1" id="KW-0472">Membrane</keyword>
<keyword evidence="3" id="KW-1185">Reference proteome</keyword>
<dbReference type="EMBL" id="JANFQO010000005">
    <property type="protein sequence ID" value="MCQ4164557.1"/>
    <property type="molecule type" value="Genomic_DNA"/>
</dbReference>
<accession>A0ABT1QQK1</accession>
<feature type="transmembrane region" description="Helical" evidence="1">
    <location>
        <begin position="7"/>
        <end position="29"/>
    </location>
</feature>
<feature type="transmembrane region" description="Helical" evidence="1">
    <location>
        <begin position="49"/>
        <end position="72"/>
    </location>
</feature>